<dbReference type="SUPFAM" id="SSF51735">
    <property type="entry name" value="NAD(P)-binding Rossmann-fold domains"/>
    <property type="match status" value="1"/>
</dbReference>
<organism evidence="20 21">
    <name type="scientific">Persephonella hydrogeniphila</name>
    <dbReference type="NCBI Taxonomy" id="198703"/>
    <lineage>
        <taxon>Bacteria</taxon>
        <taxon>Pseudomonadati</taxon>
        <taxon>Aquificota</taxon>
        <taxon>Aquificia</taxon>
        <taxon>Aquificales</taxon>
        <taxon>Hydrogenothermaceae</taxon>
        <taxon>Persephonella</taxon>
    </lineage>
</organism>
<evidence type="ECO:0000256" key="7">
    <source>
        <dbReference type="ARBA" id="ARBA00023209"/>
    </source>
</evidence>
<dbReference type="Pfam" id="PF01210">
    <property type="entry name" value="NAD_Gly3P_dh_N"/>
    <property type="match status" value="1"/>
</dbReference>
<dbReference type="GO" id="GO:0008654">
    <property type="term" value="P:phospholipid biosynthetic process"/>
    <property type="evidence" value="ECO:0007669"/>
    <property type="project" value="UniProtKB-KW"/>
</dbReference>
<feature type="binding site" evidence="13">
    <location>
        <position position="136"/>
    </location>
    <ligand>
        <name>sn-glycerol 3-phosphate</name>
        <dbReference type="ChEBI" id="CHEBI:57597"/>
    </ligand>
</feature>
<evidence type="ECO:0000259" key="18">
    <source>
        <dbReference type="Pfam" id="PF01210"/>
    </source>
</evidence>
<feature type="binding site" evidence="13">
    <location>
        <position position="51"/>
    </location>
    <ligand>
        <name>NADPH</name>
        <dbReference type="ChEBI" id="CHEBI:57783"/>
    </ligand>
</feature>
<evidence type="ECO:0000256" key="14">
    <source>
        <dbReference type="PIRSR" id="PIRSR000114-1"/>
    </source>
</evidence>
<dbReference type="UniPathway" id="UPA00940"/>
<dbReference type="SUPFAM" id="SSF48179">
    <property type="entry name" value="6-phosphogluconate dehydrogenase C-terminal domain-like"/>
    <property type="match status" value="1"/>
</dbReference>
<evidence type="ECO:0000313" key="20">
    <source>
        <dbReference type="EMBL" id="SNZ03963.1"/>
    </source>
</evidence>
<comment type="catalytic activity">
    <reaction evidence="13">
        <text>sn-glycerol 3-phosphate + NAD(+) = dihydroxyacetone phosphate + NADH + H(+)</text>
        <dbReference type="Rhea" id="RHEA:11092"/>
        <dbReference type="ChEBI" id="CHEBI:15378"/>
        <dbReference type="ChEBI" id="CHEBI:57540"/>
        <dbReference type="ChEBI" id="CHEBI:57597"/>
        <dbReference type="ChEBI" id="CHEBI:57642"/>
        <dbReference type="ChEBI" id="CHEBI:57945"/>
        <dbReference type="EC" id="1.1.1.94"/>
    </reaction>
</comment>
<feature type="binding site" evidence="13">
    <location>
        <position position="254"/>
    </location>
    <ligand>
        <name>sn-glycerol 3-phosphate</name>
        <dbReference type="ChEBI" id="CHEBI:57597"/>
    </ligand>
</feature>
<comment type="pathway">
    <text evidence="13">Membrane lipid metabolism; glycerophospholipid metabolism.</text>
</comment>
<keyword evidence="4 13" id="KW-0560">Oxidoreductase</keyword>
<feature type="binding site" evidence="15">
    <location>
        <begin position="254"/>
        <end position="255"/>
    </location>
    <ligand>
        <name>substrate</name>
    </ligand>
</feature>
<feature type="binding site" evidence="13">
    <location>
        <position position="255"/>
    </location>
    <ligand>
        <name>sn-glycerol 3-phosphate</name>
        <dbReference type="ChEBI" id="CHEBI:57597"/>
    </ligand>
</feature>
<reference evidence="21" key="1">
    <citation type="submission" date="2017-09" db="EMBL/GenBank/DDBJ databases">
        <authorList>
            <person name="Varghese N."/>
            <person name="Submissions S."/>
        </authorList>
    </citation>
    <scope>NUCLEOTIDE SEQUENCE [LARGE SCALE GENOMIC DNA]</scope>
    <source>
        <strain evidence="21">DSM 15103</strain>
    </source>
</reference>
<feature type="domain" description="Glycerol-3-phosphate dehydrogenase NAD-dependent C-terminal" evidence="19">
    <location>
        <begin position="179"/>
        <end position="319"/>
    </location>
</feature>
<comment type="catalytic activity">
    <reaction evidence="9">
        <text>sn-glycerol 3-phosphate + NADP(+) = dihydroxyacetone phosphate + NADPH + H(+)</text>
        <dbReference type="Rhea" id="RHEA:11096"/>
        <dbReference type="ChEBI" id="CHEBI:15378"/>
        <dbReference type="ChEBI" id="CHEBI:57597"/>
        <dbReference type="ChEBI" id="CHEBI:57642"/>
        <dbReference type="ChEBI" id="CHEBI:57783"/>
        <dbReference type="ChEBI" id="CHEBI:58349"/>
        <dbReference type="EC" id="1.1.1.94"/>
    </reaction>
    <physiologicalReaction direction="right-to-left" evidence="9">
        <dbReference type="Rhea" id="RHEA:11098"/>
    </physiologicalReaction>
</comment>
<feature type="binding site" evidence="13">
    <location>
        <position position="13"/>
    </location>
    <ligand>
        <name>NADPH</name>
        <dbReference type="ChEBI" id="CHEBI:57783"/>
    </ligand>
</feature>
<keyword evidence="7 13" id="KW-0594">Phospholipid biosynthesis</keyword>
<evidence type="ECO:0000256" key="17">
    <source>
        <dbReference type="RuleBase" id="RU000437"/>
    </source>
</evidence>
<keyword evidence="13" id="KW-0963">Cytoplasm</keyword>
<evidence type="ECO:0000259" key="19">
    <source>
        <dbReference type="Pfam" id="PF07479"/>
    </source>
</evidence>
<dbReference type="FunFam" id="3.40.50.720:FF:000019">
    <property type="entry name" value="Glycerol-3-phosphate dehydrogenase [NAD(P)+]"/>
    <property type="match status" value="1"/>
</dbReference>
<keyword evidence="21" id="KW-1185">Reference proteome</keyword>
<keyword evidence="13" id="KW-0547">Nucleotide-binding</keyword>
<dbReference type="InterPro" id="IPR011128">
    <property type="entry name" value="G3P_DH_NAD-dep_N"/>
</dbReference>
<evidence type="ECO:0000256" key="10">
    <source>
        <dbReference type="ARBA" id="ARBA00066687"/>
    </source>
</evidence>
<evidence type="ECO:0000256" key="4">
    <source>
        <dbReference type="ARBA" id="ARBA00023002"/>
    </source>
</evidence>
<dbReference type="PANTHER" id="PTHR11728">
    <property type="entry name" value="GLYCEROL-3-PHOSPHATE DEHYDROGENASE"/>
    <property type="match status" value="1"/>
</dbReference>
<dbReference type="FunFam" id="1.10.1040.10:FF:000001">
    <property type="entry name" value="Glycerol-3-phosphate dehydrogenase [NAD(P)+]"/>
    <property type="match status" value="1"/>
</dbReference>
<dbReference type="GO" id="GO:0141153">
    <property type="term" value="F:glycerol-3-phosphate dehydrogenase (NADP+) activity"/>
    <property type="evidence" value="ECO:0007669"/>
    <property type="project" value="RHEA"/>
</dbReference>
<feature type="binding site" evidence="13">
    <location>
        <position position="14"/>
    </location>
    <ligand>
        <name>NADPH</name>
        <dbReference type="ChEBI" id="CHEBI:57783"/>
    </ligand>
</feature>
<dbReference type="GO" id="GO:0051287">
    <property type="term" value="F:NAD binding"/>
    <property type="evidence" value="ECO:0007669"/>
    <property type="project" value="InterPro"/>
</dbReference>
<feature type="binding site" evidence="13">
    <location>
        <position position="278"/>
    </location>
    <ligand>
        <name>NADPH</name>
        <dbReference type="ChEBI" id="CHEBI:57783"/>
    </ligand>
</feature>
<dbReference type="AlphaFoldDB" id="A0A285N4U3"/>
<dbReference type="NCBIfam" id="NF000942">
    <property type="entry name" value="PRK00094.1-4"/>
    <property type="match status" value="1"/>
</dbReference>
<dbReference type="PIRSF" id="PIRSF000114">
    <property type="entry name" value="Glycerol-3-P_dh"/>
    <property type="match status" value="1"/>
</dbReference>
<dbReference type="Pfam" id="PF07479">
    <property type="entry name" value="NAD_Gly3P_dh_C"/>
    <property type="match status" value="1"/>
</dbReference>
<dbReference type="PANTHER" id="PTHR11728:SF1">
    <property type="entry name" value="GLYCEROL-3-PHOSPHATE DEHYDROGENASE [NAD(+)] 2, CHLOROPLASTIC"/>
    <property type="match status" value="1"/>
</dbReference>
<comment type="caution">
    <text evidence="13">Lacks conserved residue(s) required for the propagation of feature annotation.</text>
</comment>
<dbReference type="RefSeq" id="WP_096999694.1">
    <property type="nucleotide sequence ID" value="NZ_OBEI01000001.1"/>
</dbReference>
<comment type="function">
    <text evidence="13">Catalyzes the reduction of the glycolytic intermediate dihydroxyacetone phosphate (DHAP) to sn-glycerol 3-phosphate (G3P), the key precursor for phospholipid synthesis.</text>
</comment>
<dbReference type="OrthoDB" id="9812273at2"/>
<keyword evidence="2 13" id="KW-0444">Lipid biosynthesis</keyword>
<protein>
    <recommendedName>
        <fullName evidence="11 13">Glycerol-3-phosphate dehydrogenase [NAD(P)+]</fullName>
        <ecNumber evidence="10 13">1.1.1.94</ecNumber>
    </recommendedName>
    <alternativeName>
        <fullName evidence="13">NAD(P)(+)-dependent glycerol-3-phosphate dehydrogenase</fullName>
    </alternativeName>
    <alternativeName>
        <fullName evidence="12 13">NAD(P)H-dependent dihydroxyacetone-phosphate reductase</fullName>
    </alternativeName>
</protein>
<feature type="binding site" evidence="13">
    <location>
        <position position="140"/>
    </location>
    <ligand>
        <name>NADPH</name>
        <dbReference type="ChEBI" id="CHEBI:57783"/>
    </ligand>
</feature>
<feature type="binding site" evidence="13">
    <location>
        <position position="243"/>
    </location>
    <ligand>
        <name>sn-glycerol 3-phosphate</name>
        <dbReference type="ChEBI" id="CHEBI:57597"/>
    </ligand>
</feature>
<feature type="binding site" evidence="16">
    <location>
        <position position="140"/>
    </location>
    <ligand>
        <name>NAD(+)</name>
        <dbReference type="ChEBI" id="CHEBI:57540"/>
    </ligand>
</feature>
<feature type="binding site" evidence="15">
    <location>
        <position position="106"/>
    </location>
    <ligand>
        <name>substrate</name>
    </ligand>
</feature>
<comment type="subcellular location">
    <subcellularLocation>
        <location evidence="13">Cytoplasm</location>
    </subcellularLocation>
</comment>
<dbReference type="InterPro" id="IPR006168">
    <property type="entry name" value="G3P_DH_NAD-dep"/>
</dbReference>
<dbReference type="HAMAP" id="MF_00394">
    <property type="entry name" value="NAD_Glyc3P_dehydrog"/>
    <property type="match status" value="1"/>
</dbReference>
<dbReference type="PROSITE" id="PS00957">
    <property type="entry name" value="NAD_G3PDH"/>
    <property type="match status" value="1"/>
</dbReference>
<dbReference type="GO" id="GO:0005829">
    <property type="term" value="C:cytosol"/>
    <property type="evidence" value="ECO:0007669"/>
    <property type="project" value="TreeGrafter"/>
</dbReference>
<keyword evidence="8 13" id="KW-1208">Phospholipid metabolism</keyword>
<dbReference type="EMBL" id="OBEI01000001">
    <property type="protein sequence ID" value="SNZ03963.1"/>
    <property type="molecule type" value="Genomic_DNA"/>
</dbReference>
<dbReference type="Gene3D" id="1.10.1040.10">
    <property type="entry name" value="N-(1-d-carboxylethyl)-l-norvaline Dehydrogenase, domain 2"/>
    <property type="match status" value="1"/>
</dbReference>
<dbReference type="GO" id="GO:0141152">
    <property type="term" value="F:glycerol-3-phosphate dehydrogenase (NAD+) activity"/>
    <property type="evidence" value="ECO:0007669"/>
    <property type="project" value="RHEA"/>
</dbReference>
<keyword evidence="3 13" id="KW-0521">NADP</keyword>
<dbReference type="Gene3D" id="3.40.50.720">
    <property type="entry name" value="NAD(P)-binding Rossmann-like Domain"/>
    <property type="match status" value="1"/>
</dbReference>
<dbReference type="GO" id="GO:0046168">
    <property type="term" value="P:glycerol-3-phosphate catabolic process"/>
    <property type="evidence" value="ECO:0007669"/>
    <property type="project" value="InterPro"/>
</dbReference>
<dbReference type="Proteomes" id="UP000219036">
    <property type="component" value="Unassembled WGS sequence"/>
</dbReference>
<dbReference type="PRINTS" id="PR00077">
    <property type="entry name" value="GPDHDRGNASE"/>
</dbReference>
<evidence type="ECO:0000256" key="11">
    <source>
        <dbReference type="ARBA" id="ARBA00069372"/>
    </source>
</evidence>
<feature type="active site" description="Proton acceptor" evidence="13 14">
    <location>
        <position position="190"/>
    </location>
</feature>
<feature type="binding site" evidence="13">
    <location>
        <position position="190"/>
    </location>
    <ligand>
        <name>sn-glycerol 3-phosphate</name>
        <dbReference type="ChEBI" id="CHEBI:57597"/>
    </ligand>
</feature>
<feature type="binding site" evidence="13">
    <location>
        <position position="138"/>
    </location>
    <ligand>
        <name>sn-glycerol 3-phosphate</name>
        <dbReference type="ChEBI" id="CHEBI:57597"/>
    </ligand>
</feature>
<feature type="binding site" evidence="13">
    <location>
        <position position="106"/>
    </location>
    <ligand>
        <name>sn-glycerol 3-phosphate</name>
        <dbReference type="ChEBI" id="CHEBI:57597"/>
    </ligand>
</feature>
<feature type="binding site" evidence="13">
    <location>
        <position position="280"/>
    </location>
    <ligand>
        <name>NADPH</name>
        <dbReference type="ChEBI" id="CHEBI:57783"/>
    </ligand>
</feature>
<feature type="binding site" evidence="13">
    <location>
        <position position="254"/>
    </location>
    <ligand>
        <name>NADPH</name>
        <dbReference type="ChEBI" id="CHEBI:57783"/>
    </ligand>
</feature>
<keyword evidence="5 13" id="KW-0520">NAD</keyword>
<proteinExistence type="inferred from homology"/>
<comment type="similarity">
    <text evidence="1 13 17">Belongs to the NAD-dependent glycerol-3-phosphate dehydrogenase family.</text>
</comment>
<evidence type="ECO:0000256" key="2">
    <source>
        <dbReference type="ARBA" id="ARBA00022516"/>
    </source>
</evidence>
<dbReference type="GO" id="GO:0005975">
    <property type="term" value="P:carbohydrate metabolic process"/>
    <property type="evidence" value="ECO:0007669"/>
    <property type="project" value="InterPro"/>
</dbReference>
<evidence type="ECO:0000256" key="9">
    <source>
        <dbReference type="ARBA" id="ARBA00052716"/>
    </source>
</evidence>
<evidence type="ECO:0000256" key="8">
    <source>
        <dbReference type="ARBA" id="ARBA00023264"/>
    </source>
</evidence>
<evidence type="ECO:0000256" key="5">
    <source>
        <dbReference type="ARBA" id="ARBA00023027"/>
    </source>
</evidence>
<dbReference type="InterPro" id="IPR008927">
    <property type="entry name" value="6-PGluconate_DH-like_C_sf"/>
</dbReference>
<feature type="domain" description="Glycerol-3-phosphate dehydrogenase NAD-dependent N-terminal" evidence="18">
    <location>
        <begin position="7"/>
        <end position="157"/>
    </location>
</feature>
<evidence type="ECO:0000256" key="15">
    <source>
        <dbReference type="PIRSR" id="PIRSR000114-2"/>
    </source>
</evidence>
<evidence type="ECO:0000313" key="21">
    <source>
        <dbReference type="Proteomes" id="UP000219036"/>
    </source>
</evidence>
<evidence type="ECO:0000256" key="6">
    <source>
        <dbReference type="ARBA" id="ARBA00023098"/>
    </source>
</evidence>
<dbReference type="EC" id="1.1.1.94" evidence="10 13"/>
<keyword evidence="6 13" id="KW-0443">Lipid metabolism</keyword>
<name>A0A285N4U3_9AQUI</name>
<sequence>MEFKNLSVLGSGSWGTALAQAFSKKFQNVYIWGRNQDVIDSINRYKENKKYLPNIKLSENIEASTDIYEVFGKGDIIIVAIPTQSIREVLKKIDFPVKKPVISASKGIEIESLKLISEIIYETLSIERDLIFVLSGPSFAKEVAVGLPTAVTLAGNSKLGEKLQNHMNTTSFRLYLNEDIIGVQIGGAVKNVIAIATGASDGLDLGNNARAGLITRGLFEMTKIAKLFGGNPQTLYGLSGMGDLVLTATGELSRNRTFGFLLGKGLSVDKALKEVGQVVEGAKTVKAIHRLITEKKIELPISEVVYRVIYEKLSPKEAVRILMNRQPKREEF</sequence>
<feature type="binding site" evidence="13">
    <location>
        <position position="253"/>
    </location>
    <ligand>
        <name>sn-glycerol 3-phosphate</name>
        <dbReference type="ChEBI" id="CHEBI:57597"/>
    </ligand>
</feature>
<feature type="binding site" evidence="16">
    <location>
        <begin position="10"/>
        <end position="15"/>
    </location>
    <ligand>
        <name>NAD(+)</name>
        <dbReference type="ChEBI" id="CHEBI:57540"/>
    </ligand>
</feature>
<dbReference type="NCBIfam" id="NF000940">
    <property type="entry name" value="PRK00094.1-2"/>
    <property type="match status" value="1"/>
</dbReference>
<dbReference type="InterPro" id="IPR036291">
    <property type="entry name" value="NAD(P)-bd_dom_sf"/>
</dbReference>
<accession>A0A285N4U3</accession>
<feature type="binding site" evidence="13">
    <location>
        <position position="106"/>
    </location>
    <ligand>
        <name>NADPH</name>
        <dbReference type="ChEBI" id="CHEBI:57783"/>
    </ligand>
</feature>
<feature type="binding site" evidence="13">
    <location>
        <position position="34"/>
    </location>
    <ligand>
        <name>NADPH</name>
        <dbReference type="ChEBI" id="CHEBI:57783"/>
    </ligand>
</feature>
<gene>
    <name evidence="13" type="primary">gpsA</name>
    <name evidence="20" type="ORF">SAMN06265182_0517</name>
</gene>
<evidence type="ECO:0000256" key="1">
    <source>
        <dbReference type="ARBA" id="ARBA00011009"/>
    </source>
</evidence>
<evidence type="ECO:0000256" key="16">
    <source>
        <dbReference type="PIRSR" id="PIRSR000114-3"/>
    </source>
</evidence>
<dbReference type="GO" id="GO:0006650">
    <property type="term" value="P:glycerophospholipid metabolic process"/>
    <property type="evidence" value="ECO:0007669"/>
    <property type="project" value="UniProtKB-UniRule"/>
</dbReference>
<dbReference type="GO" id="GO:0046167">
    <property type="term" value="P:glycerol-3-phosphate biosynthetic process"/>
    <property type="evidence" value="ECO:0007669"/>
    <property type="project" value="UniProtKB-UniRule"/>
</dbReference>
<evidence type="ECO:0000256" key="13">
    <source>
        <dbReference type="HAMAP-Rule" id="MF_00394"/>
    </source>
</evidence>
<feature type="binding site" evidence="16">
    <location>
        <position position="254"/>
    </location>
    <ligand>
        <name>NAD(+)</name>
        <dbReference type="ChEBI" id="CHEBI:57540"/>
    </ligand>
</feature>
<dbReference type="InterPro" id="IPR006109">
    <property type="entry name" value="G3P_DH_NAD-dep_C"/>
</dbReference>
<evidence type="ECO:0000256" key="12">
    <source>
        <dbReference type="ARBA" id="ARBA00080511"/>
    </source>
</evidence>
<dbReference type="InterPro" id="IPR013328">
    <property type="entry name" value="6PGD_dom2"/>
</dbReference>
<evidence type="ECO:0000256" key="3">
    <source>
        <dbReference type="ARBA" id="ARBA00022857"/>
    </source>
</evidence>